<evidence type="ECO:0000256" key="9">
    <source>
        <dbReference type="ARBA" id="ARBA00023136"/>
    </source>
</evidence>
<keyword evidence="8" id="KW-0406">Ion transport</keyword>
<feature type="transmembrane region" description="Helical" evidence="12">
    <location>
        <begin position="46"/>
        <end position="63"/>
    </location>
</feature>
<evidence type="ECO:0000256" key="2">
    <source>
        <dbReference type="ARBA" id="ARBA00022448"/>
    </source>
</evidence>
<dbReference type="GO" id="GO:0005886">
    <property type="term" value="C:plasma membrane"/>
    <property type="evidence" value="ECO:0007669"/>
    <property type="project" value="UniProtKB-SubCell"/>
</dbReference>
<evidence type="ECO:0000256" key="12">
    <source>
        <dbReference type="SAM" id="Phobius"/>
    </source>
</evidence>
<dbReference type="Gene3D" id="3.40.50.720">
    <property type="entry name" value="NAD(P)-binding Rossmann-like Domain"/>
    <property type="match status" value="1"/>
</dbReference>
<evidence type="ECO:0000256" key="1">
    <source>
        <dbReference type="ARBA" id="ARBA00004651"/>
    </source>
</evidence>
<dbReference type="InterPro" id="IPR013099">
    <property type="entry name" value="K_chnl_dom"/>
</dbReference>
<keyword evidence="3" id="KW-0633">Potassium transport</keyword>
<evidence type="ECO:0000256" key="4">
    <source>
        <dbReference type="ARBA" id="ARBA00022692"/>
    </source>
</evidence>
<dbReference type="InterPro" id="IPR047871">
    <property type="entry name" value="K_chnl_Slo-like"/>
</dbReference>
<sequence length="375" mass="41608">MSLWVRTLIQNRFFQVFAGLFISVILGGLALQWLEPGEISEGNTPFWWAIVTMTTVGYGDFSPKTPEGRLFAVFVMFIGISLVSLLTASISSIFVAQKIREDKGLEKLSLSDHLVLCGWNPNAESVIDSIQNLNHDNSIRDLVLVNDLTPEEVTSIKNRHHKINIHFISGDFTHEETLDKASIANANTVIIVPNGTSTEMASHDEKTIFATLTIKSINSAIRVVAYILHRENLTHIKRAAADEVVVSDDYSAHLLASHVVEPGIPQTVNQLMESDSNARIKRVSIPTKFVGRNYAELFDYYNKENDAILIGICSEDEHLGIGAVLSSDASTLDAFIERKLKEGGISLQEESMVHVHINPEKNYMIKDGEQAIIIP</sequence>
<comment type="catalytic activity">
    <reaction evidence="11">
        <text>K(+)(in) = K(+)(out)</text>
        <dbReference type="Rhea" id="RHEA:29463"/>
        <dbReference type="ChEBI" id="CHEBI:29103"/>
    </reaction>
</comment>
<dbReference type="EMBL" id="UINC01008561">
    <property type="protein sequence ID" value="SVA38513.1"/>
    <property type="molecule type" value="Genomic_DNA"/>
</dbReference>
<dbReference type="PANTHER" id="PTHR10027:SF10">
    <property type="entry name" value="SLOWPOKE 2, ISOFORM D"/>
    <property type="match status" value="1"/>
</dbReference>
<keyword evidence="6" id="KW-0630">Potassium</keyword>
<dbReference type="InterPro" id="IPR036291">
    <property type="entry name" value="NAD(P)-bd_dom_sf"/>
</dbReference>
<dbReference type="SUPFAM" id="SSF51735">
    <property type="entry name" value="NAD(P)-binding Rossmann-fold domains"/>
    <property type="match status" value="1"/>
</dbReference>
<dbReference type="Pfam" id="PF07885">
    <property type="entry name" value="Ion_trans_2"/>
    <property type="match status" value="1"/>
</dbReference>
<gene>
    <name evidence="14" type="ORF">METZ01_LOCUS91367</name>
</gene>
<proteinExistence type="predicted"/>
<dbReference type="Gene3D" id="1.10.287.70">
    <property type="match status" value="1"/>
</dbReference>
<keyword evidence="10" id="KW-0407">Ion channel</keyword>
<feature type="transmembrane region" description="Helical" evidence="12">
    <location>
        <begin position="70"/>
        <end position="95"/>
    </location>
</feature>
<feature type="transmembrane region" description="Helical" evidence="12">
    <location>
        <begin position="12"/>
        <end position="34"/>
    </location>
</feature>
<dbReference type="PANTHER" id="PTHR10027">
    <property type="entry name" value="CALCIUM-ACTIVATED POTASSIUM CHANNEL ALPHA CHAIN"/>
    <property type="match status" value="1"/>
</dbReference>
<protein>
    <recommendedName>
        <fullName evidence="13">RCK N-terminal domain-containing protein</fullName>
    </recommendedName>
</protein>
<evidence type="ECO:0000256" key="5">
    <source>
        <dbReference type="ARBA" id="ARBA00022826"/>
    </source>
</evidence>
<evidence type="ECO:0000259" key="13">
    <source>
        <dbReference type="PROSITE" id="PS51201"/>
    </source>
</evidence>
<keyword evidence="2" id="KW-0813">Transport</keyword>
<keyword evidence="7 12" id="KW-1133">Transmembrane helix</keyword>
<dbReference type="PROSITE" id="PS51201">
    <property type="entry name" value="RCK_N"/>
    <property type="match status" value="1"/>
</dbReference>
<accession>A0A381VGG8</accession>
<evidence type="ECO:0000256" key="11">
    <source>
        <dbReference type="ARBA" id="ARBA00034430"/>
    </source>
</evidence>
<dbReference type="AlphaFoldDB" id="A0A381VGG8"/>
<dbReference type="SUPFAM" id="SSF81324">
    <property type="entry name" value="Voltage-gated potassium channels"/>
    <property type="match status" value="1"/>
</dbReference>
<comment type="subcellular location">
    <subcellularLocation>
        <location evidence="1">Cell membrane</location>
        <topology evidence="1">Multi-pass membrane protein</topology>
    </subcellularLocation>
</comment>
<evidence type="ECO:0000256" key="10">
    <source>
        <dbReference type="ARBA" id="ARBA00023303"/>
    </source>
</evidence>
<dbReference type="GO" id="GO:0005267">
    <property type="term" value="F:potassium channel activity"/>
    <property type="evidence" value="ECO:0007669"/>
    <property type="project" value="UniProtKB-KW"/>
</dbReference>
<evidence type="ECO:0000313" key="14">
    <source>
        <dbReference type="EMBL" id="SVA38513.1"/>
    </source>
</evidence>
<dbReference type="Pfam" id="PF02254">
    <property type="entry name" value="TrkA_N"/>
    <property type="match status" value="1"/>
</dbReference>
<dbReference type="InterPro" id="IPR003148">
    <property type="entry name" value="RCK_N"/>
</dbReference>
<evidence type="ECO:0000256" key="3">
    <source>
        <dbReference type="ARBA" id="ARBA00022538"/>
    </source>
</evidence>
<feature type="domain" description="RCK N-terminal" evidence="13">
    <location>
        <begin position="111"/>
        <end position="246"/>
    </location>
</feature>
<evidence type="ECO:0000256" key="8">
    <source>
        <dbReference type="ARBA" id="ARBA00023065"/>
    </source>
</evidence>
<evidence type="ECO:0000256" key="7">
    <source>
        <dbReference type="ARBA" id="ARBA00022989"/>
    </source>
</evidence>
<dbReference type="PRINTS" id="PR00169">
    <property type="entry name" value="KCHANNEL"/>
</dbReference>
<reference evidence="14" key="1">
    <citation type="submission" date="2018-05" db="EMBL/GenBank/DDBJ databases">
        <authorList>
            <person name="Lanie J.A."/>
            <person name="Ng W.-L."/>
            <person name="Kazmierczak K.M."/>
            <person name="Andrzejewski T.M."/>
            <person name="Davidsen T.M."/>
            <person name="Wayne K.J."/>
            <person name="Tettelin H."/>
            <person name="Glass J.I."/>
            <person name="Rusch D."/>
            <person name="Podicherti R."/>
            <person name="Tsui H.-C.T."/>
            <person name="Winkler M.E."/>
        </authorList>
    </citation>
    <scope>NUCLEOTIDE SEQUENCE</scope>
</reference>
<keyword evidence="4 12" id="KW-0812">Transmembrane</keyword>
<name>A0A381VGG8_9ZZZZ</name>
<organism evidence="14">
    <name type="scientific">marine metagenome</name>
    <dbReference type="NCBI Taxonomy" id="408172"/>
    <lineage>
        <taxon>unclassified sequences</taxon>
        <taxon>metagenomes</taxon>
        <taxon>ecological metagenomes</taxon>
    </lineage>
</organism>
<keyword evidence="9 12" id="KW-0472">Membrane</keyword>
<keyword evidence="5" id="KW-0631">Potassium channel</keyword>
<evidence type="ECO:0000256" key="6">
    <source>
        <dbReference type="ARBA" id="ARBA00022958"/>
    </source>
</evidence>